<dbReference type="InterPro" id="IPR011701">
    <property type="entry name" value="MFS"/>
</dbReference>
<evidence type="ECO:0000256" key="4">
    <source>
        <dbReference type="ARBA" id="ARBA00023136"/>
    </source>
</evidence>
<feature type="transmembrane region" description="Helical" evidence="5">
    <location>
        <begin position="91"/>
        <end position="112"/>
    </location>
</feature>
<feature type="transmembrane region" description="Helical" evidence="5">
    <location>
        <begin position="263"/>
        <end position="282"/>
    </location>
</feature>
<dbReference type="SUPFAM" id="SSF103473">
    <property type="entry name" value="MFS general substrate transporter"/>
    <property type="match status" value="1"/>
</dbReference>
<dbReference type="Pfam" id="PF07690">
    <property type="entry name" value="MFS_1"/>
    <property type="match status" value="1"/>
</dbReference>
<comment type="subcellular location">
    <subcellularLocation>
        <location evidence="1">Cell membrane</location>
        <topology evidence="1">Multi-pass membrane protein</topology>
    </subcellularLocation>
</comment>
<protein>
    <submittedName>
        <fullName evidence="7">MFS transporter</fullName>
    </submittedName>
</protein>
<dbReference type="PROSITE" id="PS50850">
    <property type="entry name" value="MFS"/>
    <property type="match status" value="1"/>
</dbReference>
<dbReference type="RefSeq" id="WP_370441273.1">
    <property type="nucleotide sequence ID" value="NZ_JBGFTU010000009.1"/>
</dbReference>
<reference evidence="7 8" key="1">
    <citation type="submission" date="2024-07" db="EMBL/GenBank/DDBJ databases">
        <authorList>
            <person name="Thanompreechachai J."/>
            <person name="Duangmal K."/>
        </authorList>
    </citation>
    <scope>NUCLEOTIDE SEQUENCE [LARGE SCALE GENOMIC DNA]</scope>
    <source>
        <strain evidence="7 8">LSe6-4</strain>
    </source>
</reference>
<feature type="transmembrane region" description="Helical" evidence="5">
    <location>
        <begin position="64"/>
        <end position="84"/>
    </location>
</feature>
<sequence>MSTTTSPVPPAPSGLRSRYARLPQIAGPAYLPVSALGRLPITMVPLAVLALVTASSGSVAVGGLASASAAVGEALGVPVVGWFADRRGQRAVLLTVVGLHLLAVAGLFTALGTAGAPVVLAAAAGVGLTLPSVGGFSRARWLRMTRDREDLSTAFAAEGTIDEAAYILGPALVGAVGVLGSPAAALLTSAALTSVFVTAFACHRSHRHTAPVARDTTGPRTRVPWVVAVPVLAMVCMGTTFGATQTGVTAAAERIGSPSLGSLVYAVSAIGSTVTTVCLVLLPDRFGLRARWTLCGLGLLAGAGLMAATATHLGALTGAVLVMGLFIGPALVTVNTVAARLVPAERGAFLMALLNSGIVLGVAAGASLGGAIAEHAGPAAGFAVVAVAGGLLAVTAAAAPLER</sequence>
<keyword evidence="3 5" id="KW-1133">Transmembrane helix</keyword>
<dbReference type="Proteomes" id="UP001565927">
    <property type="component" value="Unassembled WGS sequence"/>
</dbReference>
<evidence type="ECO:0000256" key="3">
    <source>
        <dbReference type="ARBA" id="ARBA00022989"/>
    </source>
</evidence>
<dbReference type="InterPro" id="IPR020846">
    <property type="entry name" value="MFS_dom"/>
</dbReference>
<evidence type="ECO:0000256" key="5">
    <source>
        <dbReference type="SAM" id="Phobius"/>
    </source>
</evidence>
<evidence type="ECO:0000313" key="8">
    <source>
        <dbReference type="Proteomes" id="UP001565927"/>
    </source>
</evidence>
<accession>A0ABV4H2M5</accession>
<gene>
    <name evidence="7" type="ORF">AB2L27_09780</name>
</gene>
<feature type="transmembrane region" description="Helical" evidence="5">
    <location>
        <begin position="223"/>
        <end position="243"/>
    </location>
</feature>
<feature type="domain" description="Major facilitator superfamily (MFS) profile" evidence="6">
    <location>
        <begin position="226"/>
        <end position="403"/>
    </location>
</feature>
<feature type="transmembrane region" description="Helical" evidence="5">
    <location>
        <begin position="379"/>
        <end position="401"/>
    </location>
</feature>
<dbReference type="PANTHER" id="PTHR23542:SF1">
    <property type="entry name" value="MAJOR FACILITATOR SUPERFAMILY (MFS) PROFILE DOMAIN-CONTAINING PROTEIN"/>
    <property type="match status" value="1"/>
</dbReference>
<keyword evidence="8" id="KW-1185">Reference proteome</keyword>
<keyword evidence="2 5" id="KW-0812">Transmembrane</keyword>
<name>A0ABV4H2M5_9ACTN</name>
<feature type="transmembrane region" description="Helical" evidence="5">
    <location>
        <begin position="319"/>
        <end position="342"/>
    </location>
</feature>
<evidence type="ECO:0000256" key="1">
    <source>
        <dbReference type="ARBA" id="ARBA00004651"/>
    </source>
</evidence>
<evidence type="ECO:0000259" key="6">
    <source>
        <dbReference type="PROSITE" id="PS50850"/>
    </source>
</evidence>
<feature type="transmembrane region" description="Helical" evidence="5">
    <location>
        <begin position="29"/>
        <end position="52"/>
    </location>
</feature>
<feature type="transmembrane region" description="Helical" evidence="5">
    <location>
        <begin position="118"/>
        <end position="139"/>
    </location>
</feature>
<keyword evidence="4 5" id="KW-0472">Membrane</keyword>
<dbReference type="InterPro" id="IPR036259">
    <property type="entry name" value="MFS_trans_sf"/>
</dbReference>
<dbReference type="PANTHER" id="PTHR23542">
    <property type="match status" value="1"/>
</dbReference>
<feature type="transmembrane region" description="Helical" evidence="5">
    <location>
        <begin position="294"/>
        <end position="313"/>
    </location>
</feature>
<proteinExistence type="predicted"/>
<comment type="caution">
    <text evidence="7">The sequence shown here is derived from an EMBL/GenBank/DDBJ whole genome shotgun (WGS) entry which is preliminary data.</text>
</comment>
<organism evidence="7 8">
    <name type="scientific">Kineococcus halophytocola</name>
    <dbReference type="NCBI Taxonomy" id="3234027"/>
    <lineage>
        <taxon>Bacteria</taxon>
        <taxon>Bacillati</taxon>
        <taxon>Actinomycetota</taxon>
        <taxon>Actinomycetes</taxon>
        <taxon>Kineosporiales</taxon>
        <taxon>Kineosporiaceae</taxon>
        <taxon>Kineococcus</taxon>
    </lineage>
</organism>
<dbReference type="EMBL" id="JBGFTU010000009">
    <property type="protein sequence ID" value="MEZ0165052.1"/>
    <property type="molecule type" value="Genomic_DNA"/>
</dbReference>
<feature type="transmembrane region" description="Helical" evidence="5">
    <location>
        <begin position="349"/>
        <end position="373"/>
    </location>
</feature>
<evidence type="ECO:0000256" key="2">
    <source>
        <dbReference type="ARBA" id="ARBA00022692"/>
    </source>
</evidence>
<evidence type="ECO:0000313" key="7">
    <source>
        <dbReference type="EMBL" id="MEZ0165052.1"/>
    </source>
</evidence>
<dbReference type="Gene3D" id="1.20.1250.20">
    <property type="entry name" value="MFS general substrate transporter like domains"/>
    <property type="match status" value="2"/>
</dbReference>